<dbReference type="NCBIfam" id="NF000928">
    <property type="entry name" value="PRK00092.1-2"/>
    <property type="match status" value="1"/>
</dbReference>
<dbReference type="EMBL" id="CP102453">
    <property type="protein sequence ID" value="UUX34630.1"/>
    <property type="molecule type" value="Genomic_DNA"/>
</dbReference>
<evidence type="ECO:0000313" key="7">
    <source>
        <dbReference type="Proteomes" id="UP001315967"/>
    </source>
</evidence>
<accession>A0ABY5P7Q5</accession>
<proteinExistence type="inferred from homology"/>
<dbReference type="RefSeq" id="WP_313794130.1">
    <property type="nucleotide sequence ID" value="NZ_CP102453.1"/>
</dbReference>
<feature type="domain" description="Ribosome maturation factor RimP N-terminal" evidence="4">
    <location>
        <begin position="11"/>
        <end position="86"/>
    </location>
</feature>
<dbReference type="Gene3D" id="3.30.300.70">
    <property type="entry name" value="RimP-like superfamily, N-terminal"/>
    <property type="match status" value="1"/>
</dbReference>
<dbReference type="InterPro" id="IPR028998">
    <property type="entry name" value="RimP_C"/>
</dbReference>
<protein>
    <recommendedName>
        <fullName evidence="3">Ribosome maturation factor RimP</fullName>
    </recommendedName>
</protein>
<dbReference type="InterPro" id="IPR003728">
    <property type="entry name" value="Ribosome_maturation_RimP"/>
</dbReference>
<dbReference type="PANTHER" id="PTHR33867">
    <property type="entry name" value="RIBOSOME MATURATION FACTOR RIMP"/>
    <property type="match status" value="1"/>
</dbReference>
<reference evidence="6 7" key="1">
    <citation type="submission" date="2022-08" db="EMBL/GenBank/DDBJ databases">
        <title>Aerococcaceae sp. nov isolated from spoiled eye mask.</title>
        <authorList>
            <person name="Zhou G."/>
            <person name="Xie X.-B."/>
            <person name="Shi Q.-S."/>
            <person name="Wang Y.-S."/>
            <person name="Wen X."/>
            <person name="Peng H."/>
            <person name="Yang X.-J."/>
            <person name="Tao H.-B."/>
            <person name="Huang X.-M."/>
        </authorList>
    </citation>
    <scope>NUCLEOTIDE SEQUENCE [LARGE SCALE GENOMIC DNA]</scope>
    <source>
        <strain evidence="7">DM20194951</strain>
    </source>
</reference>
<keyword evidence="1 3" id="KW-0963">Cytoplasm</keyword>
<organism evidence="6 7">
    <name type="scientific">Fundicoccus culcitae</name>
    <dbReference type="NCBI Taxonomy" id="2969821"/>
    <lineage>
        <taxon>Bacteria</taxon>
        <taxon>Bacillati</taxon>
        <taxon>Bacillota</taxon>
        <taxon>Bacilli</taxon>
        <taxon>Lactobacillales</taxon>
        <taxon>Aerococcaceae</taxon>
        <taxon>Fundicoccus</taxon>
    </lineage>
</organism>
<dbReference type="PANTHER" id="PTHR33867:SF1">
    <property type="entry name" value="RIBOSOME MATURATION FACTOR RIMP"/>
    <property type="match status" value="1"/>
</dbReference>
<dbReference type="InterPro" id="IPR035956">
    <property type="entry name" value="RimP_N_sf"/>
</dbReference>
<evidence type="ECO:0000256" key="2">
    <source>
        <dbReference type="ARBA" id="ARBA00022517"/>
    </source>
</evidence>
<dbReference type="SUPFAM" id="SSF74942">
    <property type="entry name" value="YhbC-like, C-terminal domain"/>
    <property type="match status" value="1"/>
</dbReference>
<dbReference type="SUPFAM" id="SSF75420">
    <property type="entry name" value="YhbC-like, N-terminal domain"/>
    <property type="match status" value="1"/>
</dbReference>
<evidence type="ECO:0000313" key="6">
    <source>
        <dbReference type="EMBL" id="UUX34630.1"/>
    </source>
</evidence>
<dbReference type="Proteomes" id="UP001315967">
    <property type="component" value="Chromosome"/>
</dbReference>
<sequence length="158" mass="17927">MSSIVEKVRPIIEPIVEQFDCYLVDIEYVKEGPNWFLRIYADRNEGNIDLDDCALISEAVSSHLDNIQPDPFPAAYYLEVSSPGAERPLKNEQAIRDAVGSYIHFDYYVPQFGEKSHEGTLVKVNDEDYVIEVKIKTVTKQLEIAKSAVSNARLAIKF</sequence>
<gene>
    <name evidence="3 6" type="primary">rimP</name>
    <name evidence="6" type="ORF">NRE15_02975</name>
</gene>
<comment type="similarity">
    <text evidence="3">Belongs to the RimP family.</text>
</comment>
<evidence type="ECO:0000256" key="3">
    <source>
        <dbReference type="HAMAP-Rule" id="MF_01077"/>
    </source>
</evidence>
<dbReference type="Pfam" id="PF17384">
    <property type="entry name" value="DUF150_C"/>
    <property type="match status" value="1"/>
</dbReference>
<dbReference type="HAMAP" id="MF_01077">
    <property type="entry name" value="RimP"/>
    <property type="match status" value="1"/>
</dbReference>
<dbReference type="Pfam" id="PF02576">
    <property type="entry name" value="RimP_N"/>
    <property type="match status" value="1"/>
</dbReference>
<dbReference type="CDD" id="cd01734">
    <property type="entry name" value="YlxS_C"/>
    <property type="match status" value="1"/>
</dbReference>
<dbReference type="InterPro" id="IPR028989">
    <property type="entry name" value="RimP_N"/>
</dbReference>
<evidence type="ECO:0000259" key="4">
    <source>
        <dbReference type="Pfam" id="PF02576"/>
    </source>
</evidence>
<evidence type="ECO:0000259" key="5">
    <source>
        <dbReference type="Pfam" id="PF17384"/>
    </source>
</evidence>
<keyword evidence="7" id="KW-1185">Reference proteome</keyword>
<dbReference type="InterPro" id="IPR036847">
    <property type="entry name" value="RimP_C_sf"/>
</dbReference>
<name>A0ABY5P7Q5_9LACT</name>
<comment type="subcellular location">
    <subcellularLocation>
        <location evidence="3">Cytoplasm</location>
    </subcellularLocation>
</comment>
<evidence type="ECO:0000256" key="1">
    <source>
        <dbReference type="ARBA" id="ARBA00022490"/>
    </source>
</evidence>
<comment type="function">
    <text evidence="3">Required for maturation of 30S ribosomal subunits.</text>
</comment>
<feature type="domain" description="Ribosome maturation factor RimP C-terminal" evidence="5">
    <location>
        <begin position="97"/>
        <end position="158"/>
    </location>
</feature>
<dbReference type="Gene3D" id="2.30.30.180">
    <property type="entry name" value="Ribosome maturation factor RimP, C-terminal domain"/>
    <property type="match status" value="1"/>
</dbReference>
<keyword evidence="2 3" id="KW-0690">Ribosome biogenesis</keyword>